<sequence>MCNGHSTRVSQGGSIAVLRPTLQKADSETEIRVLFSNSPPTSVDQIGTQVQFHGLDPSDTLSSNEHRLVIHRDGNLETSNTQSLSSIDPFFSFTLGDRHDSVVNLSRRLELGVGEKGIIGRRISMLAGSRKGERVVAEGIIGWN</sequence>
<protein>
    <submittedName>
        <fullName evidence="1">Uncharacterized protein</fullName>
    </submittedName>
</protein>
<evidence type="ECO:0000313" key="2">
    <source>
        <dbReference type="Proteomes" id="UP000244855"/>
    </source>
</evidence>
<dbReference type="OrthoDB" id="4158189at2759"/>
<gene>
    <name evidence="1" type="ORF">DM02DRAFT_64074</name>
</gene>
<dbReference type="AlphaFoldDB" id="A0A2V1DIA5"/>
<dbReference type="STRING" id="97972.A0A2V1DIA5"/>
<dbReference type="Proteomes" id="UP000244855">
    <property type="component" value="Unassembled WGS sequence"/>
</dbReference>
<reference evidence="1 2" key="1">
    <citation type="journal article" date="2018" name="Sci. Rep.">
        <title>Comparative genomics provides insights into the lifestyle and reveals functional heterogeneity of dark septate endophytic fungi.</title>
        <authorList>
            <person name="Knapp D.G."/>
            <person name="Nemeth J.B."/>
            <person name="Barry K."/>
            <person name="Hainaut M."/>
            <person name="Henrissat B."/>
            <person name="Johnson J."/>
            <person name="Kuo A."/>
            <person name="Lim J.H.P."/>
            <person name="Lipzen A."/>
            <person name="Nolan M."/>
            <person name="Ohm R.A."/>
            <person name="Tamas L."/>
            <person name="Grigoriev I.V."/>
            <person name="Spatafora J.W."/>
            <person name="Nagy L.G."/>
            <person name="Kovacs G.M."/>
        </authorList>
    </citation>
    <scope>NUCLEOTIDE SEQUENCE [LARGE SCALE GENOMIC DNA]</scope>
    <source>
        <strain evidence="1 2">DSE2036</strain>
    </source>
</reference>
<keyword evidence="2" id="KW-1185">Reference proteome</keyword>
<name>A0A2V1DIA5_9PLEO</name>
<dbReference type="EMBL" id="KZ805425">
    <property type="protein sequence ID" value="PVH97926.1"/>
    <property type="molecule type" value="Genomic_DNA"/>
</dbReference>
<accession>A0A2V1DIA5</accession>
<evidence type="ECO:0000313" key="1">
    <source>
        <dbReference type="EMBL" id="PVH97926.1"/>
    </source>
</evidence>
<organism evidence="1 2">
    <name type="scientific">Periconia macrospinosa</name>
    <dbReference type="NCBI Taxonomy" id="97972"/>
    <lineage>
        <taxon>Eukaryota</taxon>
        <taxon>Fungi</taxon>
        <taxon>Dikarya</taxon>
        <taxon>Ascomycota</taxon>
        <taxon>Pezizomycotina</taxon>
        <taxon>Dothideomycetes</taxon>
        <taxon>Pleosporomycetidae</taxon>
        <taxon>Pleosporales</taxon>
        <taxon>Massarineae</taxon>
        <taxon>Periconiaceae</taxon>
        <taxon>Periconia</taxon>
    </lineage>
</organism>
<proteinExistence type="predicted"/>